<dbReference type="EMBL" id="CAJOBC010022298">
    <property type="protein sequence ID" value="CAF4054898.1"/>
    <property type="molecule type" value="Genomic_DNA"/>
</dbReference>
<evidence type="ECO:0000313" key="1">
    <source>
        <dbReference type="EMBL" id="CAF1268890.1"/>
    </source>
</evidence>
<organism evidence="1 3">
    <name type="scientific">Didymodactylos carnosus</name>
    <dbReference type="NCBI Taxonomy" id="1234261"/>
    <lineage>
        <taxon>Eukaryota</taxon>
        <taxon>Metazoa</taxon>
        <taxon>Spiralia</taxon>
        <taxon>Gnathifera</taxon>
        <taxon>Rotifera</taxon>
        <taxon>Eurotatoria</taxon>
        <taxon>Bdelloidea</taxon>
        <taxon>Philodinida</taxon>
        <taxon>Philodinidae</taxon>
        <taxon>Didymodactylos</taxon>
    </lineage>
</organism>
<evidence type="ECO:0000313" key="3">
    <source>
        <dbReference type="Proteomes" id="UP000663829"/>
    </source>
</evidence>
<proteinExistence type="predicted"/>
<dbReference type="EMBL" id="CAJNOQ010011110">
    <property type="protein sequence ID" value="CAF1268890.1"/>
    <property type="molecule type" value="Genomic_DNA"/>
</dbReference>
<evidence type="ECO:0000313" key="2">
    <source>
        <dbReference type="EMBL" id="CAF4054898.1"/>
    </source>
</evidence>
<keyword evidence="3" id="KW-1185">Reference proteome</keyword>
<accession>A0A815BDZ2</accession>
<sequence length="123" mass="14084">MAIPADNREFYNIINDDNLLSEFVRDQNLAQKSEDHTCHCGSSKKLKDGTVKVYPTMRCTNRRCRNQLSVRKNTFSSFIDALDRPNSKLDMRTILELIWLWCLGTSSSTISTLVHVTQTTVVD</sequence>
<protein>
    <submittedName>
        <fullName evidence="1">Uncharacterized protein</fullName>
    </submittedName>
</protein>
<dbReference type="OrthoDB" id="10052789at2759"/>
<dbReference type="AlphaFoldDB" id="A0A815BDZ2"/>
<gene>
    <name evidence="1" type="ORF">GPM918_LOCUS26980</name>
    <name evidence="2" type="ORF">SRO942_LOCUS27230</name>
</gene>
<comment type="caution">
    <text evidence="1">The sequence shown here is derived from an EMBL/GenBank/DDBJ whole genome shotgun (WGS) entry which is preliminary data.</text>
</comment>
<reference evidence="1" key="1">
    <citation type="submission" date="2021-02" db="EMBL/GenBank/DDBJ databases">
        <authorList>
            <person name="Nowell W R."/>
        </authorList>
    </citation>
    <scope>NUCLEOTIDE SEQUENCE</scope>
</reference>
<dbReference type="Proteomes" id="UP000681722">
    <property type="component" value="Unassembled WGS sequence"/>
</dbReference>
<dbReference type="Proteomes" id="UP000663829">
    <property type="component" value="Unassembled WGS sequence"/>
</dbReference>
<name>A0A815BDZ2_9BILA</name>